<name>A0ABV8SK36_9BACL</name>
<feature type="domain" description="SLH" evidence="2">
    <location>
        <begin position="1248"/>
        <end position="1308"/>
    </location>
</feature>
<dbReference type="Gene3D" id="2.160.20.110">
    <property type="match status" value="3"/>
</dbReference>
<evidence type="ECO:0000313" key="4">
    <source>
        <dbReference type="Proteomes" id="UP001595755"/>
    </source>
</evidence>
<dbReference type="Pfam" id="PF00395">
    <property type="entry name" value="SLH"/>
    <property type="match status" value="3"/>
</dbReference>
<sequence length="1365" mass="138909">MLEATKKAKIWLFTITLLFGTVLGGGFGNDKAYAAGGDFAGGIGTAADPYLIGTAVQLNNLRNAYLDAGNHYKLIADIDLSGYAASGWNSIGDSDNPFYGHFDGDGHTISGLTNHNGDSMGLFGILSTGGWIGNLKLTGVSIIGDSLVGGLVGGNYQGTIDNVTVSGEISGINLLGGLAGSSYDGTILNSCASVELTGDYKVGGLVGEFMGEISDSCATGEVNGDRYVGGLIGFAEEGQIHRSHAAGKVNGTDEVGGLIGRIIEGEVSQSYATGEVSGNMSVGGLVGTQIEIILRDSYATGNVNGNEESNSVGGLIGYNNDSKILFSYASGEVSGLSRSEKLGGLAGVNSYISFGEISNSYAMGNVDGGADSLTVGGLVGLNMDGTIRNSFASGDVNPISGRTSFYAGGLVGENTYGTIQDNYASGKVSGNYAVGGLVGSNPTDLGGGIYRSFSVGDVEGVGPDSMFIGGVAGYNAWGNIENSYAAGKVIGVESVGGLAGENGSGEILNSYSVGQVTGITFVGGLVGSGNFGTVVNSLYDTENSGQSVSDGGTGLTAAQMQSQSSYEADAANAWDFVSVWGINPAMNGGYPYLRSSLVDLQYADNGSTGGTAPASQSYVPVTPVSVSGAMDLVKAGHTFAGWSEKADGSGGIYNAGDSFTIRKNTTLYAQWNPVPLSNDARLTSTIGTVSTDGTATETITGVPYGTTLTAFKAAITPAAGATFVVYEANGATVATALATGYKVIVTAQDGTTQVTYTVTVNGPPSSTDATLTSTIGTVSAGGTASETITGVPYGTTLVAFKAAITPEAGATFEVYEANGTTVATALASGYKVIVTAQDGTTQVTYTVTVNGPPPSTDARLTSTIGTVSAGGTASETITGVPYGTTLVAFKAAITPEAGATFEVYEANGTTVATALASGYKVIVTAQDGTTQVTYTVTVNGPPSSTDATLTSTIGAVSAGGTASETITGVPYGTTLTAFKAAITPAAGATFEVYEANGTTVATALATGYKVIVTAQDGTTQVTYTVTVNTAPPSTVGGGGGPAPENNKLILQAGKAGELSLLDEITVTVPANAADKDIVITIDQLTDPQKLLSDHDVLLSAIFEVLTNITENFKNPVTITIKYNAAKLPEGQAPAIFSYDETKKVWVKVEGGKISGDRVSVQVNSLAKFAVFSYELSKEPTTDNEPSTNFRDVVGHWAEANILRALKQGIVSGYSDGSFKPNRIITRAEFAVMLMNALKQTDERANLSFSDAAKIGNWAKNAVAVAAQAGYIKGYQDGTFRPDSAITRAEIAMIVANVLGLSLETGSSTGFADDSNLPGWAKGAIAAIHAKDIMKGKPSGEFDPAAKATRAEAVTVLLKLLDAKNG</sequence>
<dbReference type="RefSeq" id="WP_204602091.1">
    <property type="nucleotide sequence ID" value="NZ_JBHSED010000065.1"/>
</dbReference>
<protein>
    <submittedName>
        <fullName evidence="3">GLUG motif-containing protein</fullName>
    </submittedName>
</protein>
<dbReference type="InterPro" id="IPR013378">
    <property type="entry name" value="InlB-like_B-rpt"/>
</dbReference>
<evidence type="ECO:0000313" key="3">
    <source>
        <dbReference type="EMBL" id="MFC4306764.1"/>
    </source>
</evidence>
<comment type="caution">
    <text evidence="3">The sequence shown here is derived from an EMBL/GenBank/DDBJ whole genome shotgun (WGS) entry which is preliminary data.</text>
</comment>
<dbReference type="PANTHER" id="PTHR43308:SF5">
    <property type="entry name" value="S-LAYER PROTEIN _ PEPTIDOGLYCAN ENDO-BETA-N-ACETYLGLUCOSAMINIDASE"/>
    <property type="match status" value="1"/>
</dbReference>
<dbReference type="InterPro" id="IPR051465">
    <property type="entry name" value="Cell_Envelope_Struct_Comp"/>
</dbReference>
<dbReference type="InterPro" id="IPR042229">
    <property type="entry name" value="Listeria/Bacterioides_rpt_sf"/>
</dbReference>
<feature type="domain" description="SLH" evidence="2">
    <location>
        <begin position="1184"/>
        <end position="1247"/>
    </location>
</feature>
<feature type="domain" description="SLH" evidence="2">
    <location>
        <begin position="1310"/>
        <end position="1365"/>
    </location>
</feature>
<comment type="subcellular location">
    <subcellularLocation>
        <location evidence="1">Cell envelope</location>
    </subcellularLocation>
</comment>
<dbReference type="EMBL" id="JBHSED010000065">
    <property type="protein sequence ID" value="MFC4306764.1"/>
    <property type="molecule type" value="Genomic_DNA"/>
</dbReference>
<dbReference type="Pfam" id="PF07581">
    <property type="entry name" value="Glug"/>
    <property type="match status" value="4"/>
</dbReference>
<dbReference type="Pfam" id="PF09479">
    <property type="entry name" value="Flg_new"/>
    <property type="match status" value="1"/>
</dbReference>
<gene>
    <name evidence="3" type="ORF">ACFO1S_25420</name>
</gene>
<keyword evidence="4" id="KW-1185">Reference proteome</keyword>
<dbReference type="Gene3D" id="2.60.220.30">
    <property type="match status" value="1"/>
</dbReference>
<proteinExistence type="predicted"/>
<accession>A0ABV8SK36</accession>
<evidence type="ECO:0000256" key="1">
    <source>
        <dbReference type="ARBA" id="ARBA00004196"/>
    </source>
</evidence>
<dbReference type="Proteomes" id="UP001595755">
    <property type="component" value="Unassembled WGS sequence"/>
</dbReference>
<evidence type="ECO:0000259" key="2">
    <source>
        <dbReference type="PROSITE" id="PS51272"/>
    </source>
</evidence>
<dbReference type="Gene3D" id="2.60.40.2340">
    <property type="match status" value="2"/>
</dbReference>
<dbReference type="InterPro" id="IPR011493">
    <property type="entry name" value="GLUG"/>
</dbReference>
<dbReference type="PROSITE" id="PS51272">
    <property type="entry name" value="SLH"/>
    <property type="match status" value="3"/>
</dbReference>
<organism evidence="3 4">
    <name type="scientific">Cohnella boryungensis</name>
    <dbReference type="NCBI Taxonomy" id="768479"/>
    <lineage>
        <taxon>Bacteria</taxon>
        <taxon>Bacillati</taxon>
        <taxon>Bacillota</taxon>
        <taxon>Bacilli</taxon>
        <taxon>Bacillales</taxon>
        <taxon>Paenibacillaceae</taxon>
        <taxon>Cohnella</taxon>
    </lineage>
</organism>
<dbReference type="NCBIfam" id="TIGR02543">
    <property type="entry name" value="List_Bact_rpt"/>
    <property type="match status" value="1"/>
</dbReference>
<dbReference type="PANTHER" id="PTHR43308">
    <property type="entry name" value="OUTER MEMBRANE PROTEIN ALPHA-RELATED"/>
    <property type="match status" value="1"/>
</dbReference>
<dbReference type="Gene3D" id="2.60.40.4270">
    <property type="entry name" value="Listeria-Bacteroides repeat domain"/>
    <property type="match status" value="1"/>
</dbReference>
<dbReference type="InterPro" id="IPR001119">
    <property type="entry name" value="SLH_dom"/>
</dbReference>
<reference evidence="4" key="1">
    <citation type="journal article" date="2019" name="Int. J. Syst. Evol. Microbiol.">
        <title>The Global Catalogue of Microorganisms (GCM) 10K type strain sequencing project: providing services to taxonomists for standard genome sequencing and annotation.</title>
        <authorList>
            <consortium name="The Broad Institute Genomics Platform"/>
            <consortium name="The Broad Institute Genome Sequencing Center for Infectious Disease"/>
            <person name="Wu L."/>
            <person name="Ma J."/>
        </authorList>
    </citation>
    <scope>NUCLEOTIDE SEQUENCE [LARGE SCALE GENOMIC DNA]</scope>
    <source>
        <strain evidence="4">CGMCC 4.1641</strain>
    </source>
</reference>